<dbReference type="InterPro" id="IPR027417">
    <property type="entry name" value="P-loop_NTPase"/>
</dbReference>
<dbReference type="OrthoDB" id="27934at2759"/>
<dbReference type="PANTHER" id="PTHR30612:SF0">
    <property type="entry name" value="CHLOROPLAST PROTEIN-TRANSPORTING ATPASE"/>
    <property type="match status" value="1"/>
</dbReference>
<dbReference type="OMA" id="MVHYDVQ"/>
<dbReference type="HAMAP" id="MF_01382">
    <property type="entry name" value="SecA"/>
    <property type="match status" value="1"/>
</dbReference>
<sequence>MASSSLCSSFTSKTWNPRTLYHHKTLTPPASAFFRGDLLLHPPSFTDIRRSRRHRSGVVASLGGLLGGIFKGADTGESTRQQYAATVNIINRLEPEISALSDSELRERTFALRERAQQGQSLDSILPEAFAVVREASKRVLGLRPFDVQLIGGMVLHKGEIAEMRTGEGKTLVAVLPAYLNALSGKGVHVVTVNDYLARRDCEWVGQVPRFLGLKVGLIQHFNFHPFNNVLNSSELWNVQSVEDLVVRGFNYCIIDEVDSILIDEARTPLIISGPAEKPSDQYYKAAKIAVAFERDIHYTVDEKQKTVLLSEQGYEDAEEILAVKDLYDPREQWASYILNAIKAKELFLRDVNYIIRGKEVFIVDEFTGRVMQGRRWSDGLHQAVEAKEGLPIQNETVTLASISYQNFFLQFPKLCGMTGTAATESTEFESIYKLKVTIVPTNKPMIRKDESDVVFRATSGKWRAVVVEISRMHKTGRPVLVGTTSVEQSDSLSELLKEAEIPHEVLNAKPENVEREAEIVAQSGRLGAVTIATNMAGRGTDIILGGNAEFMARLKLREILMPRVVKPAEEGFVSIKKPPPYKTWKVNEKLFPCQLSNKNVNLTEKAVQLTVETWGKRSLTELEAEERLSYACEKGPAQDEVISKLRNAFLEIGKEYKVFTEEERKKVVEAGGLHVVGTERHESRRIDNQGLMRAFRVEDLPIESKMLTKALDEAQRKVENYFFDIRKQLFEYDEVLNSQRDRVYTERRRALESDNLQSLLIEYAELTMDDILEANIGSDAPKDSWDLEKLIAKIQQYCHMLNDLTPDFLKNECSDYEALRNYLRLRGREAYRQKRDIVEEQATGLMKEAERFLILSNIDRLWKEHLQALKFVQQAVGLRGYAQRDPLIEYKLEGYNLFLDMMAQIRRNVIYSVYQFQPVLLKQDQDKINNGKSGKRKARTSVNPNPDPVGTIEPSTSTTAS</sequence>
<dbReference type="InterPro" id="IPR011115">
    <property type="entry name" value="SecA_DEAD"/>
</dbReference>
<keyword evidence="9" id="KW-0811">Translocation</keyword>
<dbReference type="SUPFAM" id="SSF81767">
    <property type="entry name" value="Pre-protein crosslinking domain of SecA"/>
    <property type="match status" value="1"/>
</dbReference>
<dbReference type="InterPro" id="IPR014001">
    <property type="entry name" value="Helicase_ATP-bd"/>
</dbReference>
<protein>
    <recommendedName>
        <fullName evidence="3">chloroplast protein-transporting ATPase</fullName>
        <ecNumber evidence="3">7.4.2.4</ecNumber>
    </recommendedName>
</protein>
<keyword evidence="10" id="KW-0472">Membrane</keyword>
<dbReference type="CDD" id="cd18803">
    <property type="entry name" value="SF2_C_secA"/>
    <property type="match status" value="1"/>
</dbReference>
<proteinExistence type="inferred from homology"/>
<dbReference type="Pfam" id="PF21090">
    <property type="entry name" value="P-loop_SecA"/>
    <property type="match status" value="1"/>
</dbReference>
<feature type="domain" description="Helicase ATP-binding" evidence="13">
    <location>
        <begin position="151"/>
        <end position="294"/>
    </location>
</feature>
<evidence type="ECO:0000256" key="3">
    <source>
        <dbReference type="ARBA" id="ARBA00012047"/>
    </source>
</evidence>
<keyword evidence="7" id="KW-0653">Protein transport</keyword>
<dbReference type="GO" id="GO:0016020">
    <property type="term" value="C:membrane"/>
    <property type="evidence" value="ECO:0007669"/>
    <property type="project" value="UniProtKB-SubCell"/>
</dbReference>
<dbReference type="PROSITE" id="PS01312">
    <property type="entry name" value="SECA"/>
    <property type="match status" value="1"/>
</dbReference>
<evidence type="ECO:0000256" key="9">
    <source>
        <dbReference type="ARBA" id="ARBA00023010"/>
    </source>
</evidence>
<keyword evidence="6" id="KW-0067">ATP-binding</keyword>
<dbReference type="SUPFAM" id="SSF52540">
    <property type="entry name" value="P-loop containing nucleoside triphosphate hydrolases"/>
    <property type="match status" value="2"/>
</dbReference>
<name>V7BJ89_PHAVU</name>
<dbReference type="SMART" id="SM00958">
    <property type="entry name" value="SecA_PP_bind"/>
    <property type="match status" value="1"/>
</dbReference>
<dbReference type="InterPro" id="IPR020937">
    <property type="entry name" value="SecA_CS"/>
</dbReference>
<evidence type="ECO:0000256" key="7">
    <source>
        <dbReference type="ARBA" id="ARBA00022927"/>
    </source>
</evidence>
<evidence type="ECO:0000256" key="6">
    <source>
        <dbReference type="ARBA" id="ARBA00022840"/>
    </source>
</evidence>
<dbReference type="Pfam" id="PF01043">
    <property type="entry name" value="SecA_PP_bind"/>
    <property type="match status" value="1"/>
</dbReference>
<keyword evidence="16" id="KW-1185">Reference proteome</keyword>
<dbReference type="InterPro" id="IPR014018">
    <property type="entry name" value="SecA_motor_DEAD"/>
</dbReference>
<dbReference type="Gene3D" id="1.10.3060.10">
    <property type="entry name" value="Helical scaffold and wing domains of SecA"/>
    <property type="match status" value="1"/>
</dbReference>
<dbReference type="Pfam" id="PF07516">
    <property type="entry name" value="SecA_SW"/>
    <property type="match status" value="1"/>
</dbReference>
<dbReference type="PANTHER" id="PTHR30612">
    <property type="entry name" value="SECA INNER MEMBRANE COMPONENT OF SEC PROTEIN SECRETION SYSTEM"/>
    <property type="match status" value="1"/>
</dbReference>
<evidence type="ECO:0000259" key="13">
    <source>
        <dbReference type="PROSITE" id="PS51192"/>
    </source>
</evidence>
<dbReference type="Proteomes" id="UP000000226">
    <property type="component" value="Chromosome 7"/>
</dbReference>
<dbReference type="GO" id="GO:0006886">
    <property type="term" value="P:intracellular protein transport"/>
    <property type="evidence" value="ECO:0007669"/>
    <property type="project" value="InterPro"/>
</dbReference>
<evidence type="ECO:0000256" key="4">
    <source>
        <dbReference type="ARBA" id="ARBA00022448"/>
    </source>
</evidence>
<dbReference type="Gene3D" id="3.40.50.300">
    <property type="entry name" value="P-loop containing nucleotide triphosphate hydrolases"/>
    <property type="match status" value="3"/>
</dbReference>
<feature type="region of interest" description="Disordered" evidence="12">
    <location>
        <begin position="928"/>
        <end position="962"/>
    </location>
</feature>
<accession>V7BJ89</accession>
<evidence type="ECO:0000256" key="1">
    <source>
        <dbReference type="ARBA" id="ARBA00004170"/>
    </source>
</evidence>
<keyword evidence="8" id="KW-1278">Translocase</keyword>
<organism evidence="15 16">
    <name type="scientific">Phaseolus vulgaris</name>
    <name type="common">Kidney bean</name>
    <name type="synonym">French bean</name>
    <dbReference type="NCBI Taxonomy" id="3885"/>
    <lineage>
        <taxon>Eukaryota</taxon>
        <taxon>Viridiplantae</taxon>
        <taxon>Streptophyta</taxon>
        <taxon>Embryophyta</taxon>
        <taxon>Tracheophyta</taxon>
        <taxon>Spermatophyta</taxon>
        <taxon>Magnoliopsida</taxon>
        <taxon>eudicotyledons</taxon>
        <taxon>Gunneridae</taxon>
        <taxon>Pentapetalae</taxon>
        <taxon>rosids</taxon>
        <taxon>fabids</taxon>
        <taxon>Fabales</taxon>
        <taxon>Fabaceae</taxon>
        <taxon>Papilionoideae</taxon>
        <taxon>50 kb inversion clade</taxon>
        <taxon>NPAAA clade</taxon>
        <taxon>indigoferoid/millettioid clade</taxon>
        <taxon>Phaseoleae</taxon>
        <taxon>Phaseolus</taxon>
    </lineage>
</organism>
<keyword evidence="4" id="KW-0813">Transport</keyword>
<dbReference type="GO" id="GO:0005524">
    <property type="term" value="F:ATP binding"/>
    <property type="evidence" value="ECO:0007669"/>
    <property type="project" value="UniProtKB-KW"/>
</dbReference>
<dbReference type="InterPro" id="IPR036670">
    <property type="entry name" value="SecA_X-link_sf"/>
</dbReference>
<dbReference type="InterPro" id="IPR011130">
    <property type="entry name" value="SecA_preprotein_X-link_dom"/>
</dbReference>
<dbReference type="InterPro" id="IPR036266">
    <property type="entry name" value="SecA_Wing/Scaffold_sf"/>
</dbReference>
<dbReference type="GO" id="GO:0006605">
    <property type="term" value="P:protein targeting"/>
    <property type="evidence" value="ECO:0007669"/>
    <property type="project" value="InterPro"/>
</dbReference>
<gene>
    <name evidence="15" type="ORF">PHAVU_007G209300g</name>
</gene>
<dbReference type="CDD" id="cd17928">
    <property type="entry name" value="DEXDc_SecA"/>
    <property type="match status" value="1"/>
</dbReference>
<evidence type="ECO:0000256" key="5">
    <source>
        <dbReference type="ARBA" id="ARBA00022741"/>
    </source>
</evidence>
<dbReference type="STRING" id="3885.V7BJ89"/>
<evidence type="ECO:0000259" key="14">
    <source>
        <dbReference type="PROSITE" id="PS51196"/>
    </source>
</evidence>
<evidence type="ECO:0000256" key="11">
    <source>
        <dbReference type="ARBA" id="ARBA00034043"/>
    </source>
</evidence>
<dbReference type="eggNOG" id="ENOG502QS7I">
    <property type="taxonomic scope" value="Eukaryota"/>
</dbReference>
<dbReference type="PROSITE" id="PS51192">
    <property type="entry name" value="HELICASE_ATP_BIND_1"/>
    <property type="match status" value="1"/>
</dbReference>
<dbReference type="SMART" id="SM00957">
    <property type="entry name" value="SecA_DEAD"/>
    <property type="match status" value="1"/>
</dbReference>
<feature type="domain" description="SecA family profile" evidence="14">
    <location>
        <begin position="65"/>
        <end position="738"/>
    </location>
</feature>
<dbReference type="EC" id="7.4.2.4" evidence="3"/>
<evidence type="ECO:0000313" key="15">
    <source>
        <dbReference type="EMBL" id="ESW17088.1"/>
    </source>
</evidence>
<keyword evidence="5" id="KW-0547">Nucleotide-binding</keyword>
<dbReference type="InterPro" id="IPR044722">
    <property type="entry name" value="SecA_SF2_C"/>
</dbReference>
<dbReference type="SUPFAM" id="SSF81886">
    <property type="entry name" value="Helical scaffold and wing domains of SecA"/>
    <property type="match status" value="1"/>
</dbReference>
<dbReference type="Pfam" id="PF07517">
    <property type="entry name" value="SecA_DEAD"/>
    <property type="match status" value="2"/>
</dbReference>
<comment type="subcellular location">
    <subcellularLocation>
        <location evidence="1">Membrane</location>
        <topology evidence="1">Peripheral membrane protein</topology>
    </subcellularLocation>
</comment>
<dbReference type="Gramene" id="ESW17088">
    <property type="protein sequence ID" value="ESW17088"/>
    <property type="gene ID" value="PHAVU_007G209300g"/>
</dbReference>
<dbReference type="GO" id="GO:0017038">
    <property type="term" value="P:protein import"/>
    <property type="evidence" value="ECO:0007669"/>
    <property type="project" value="InterPro"/>
</dbReference>
<dbReference type="InterPro" id="IPR000185">
    <property type="entry name" value="SecA"/>
</dbReference>
<evidence type="ECO:0000256" key="2">
    <source>
        <dbReference type="ARBA" id="ARBA00007650"/>
    </source>
</evidence>
<dbReference type="AlphaFoldDB" id="V7BJ89"/>
<dbReference type="FunFam" id="1.10.3060.10:FF:000003">
    <property type="entry name" value="Protein translocase subunit SecA"/>
    <property type="match status" value="1"/>
</dbReference>
<comment type="similarity">
    <text evidence="2">Belongs to the SecA family.</text>
</comment>
<evidence type="ECO:0000256" key="12">
    <source>
        <dbReference type="SAM" id="MobiDB-lite"/>
    </source>
</evidence>
<evidence type="ECO:0000313" key="16">
    <source>
        <dbReference type="Proteomes" id="UP000000226"/>
    </source>
</evidence>
<dbReference type="FunFam" id="3.40.50.300:FF:000113">
    <property type="entry name" value="Preprotein translocase subunit SecA"/>
    <property type="match status" value="1"/>
</dbReference>
<evidence type="ECO:0000256" key="8">
    <source>
        <dbReference type="ARBA" id="ARBA00022967"/>
    </source>
</evidence>
<dbReference type="EMBL" id="CM002294">
    <property type="protein sequence ID" value="ESW17088.1"/>
    <property type="molecule type" value="Genomic_DNA"/>
</dbReference>
<dbReference type="InterPro" id="IPR011116">
    <property type="entry name" value="SecA_Wing/Scaffold"/>
</dbReference>
<dbReference type="GO" id="GO:0016464">
    <property type="term" value="F:chloroplast protein-transporting ATPase activity"/>
    <property type="evidence" value="ECO:0007669"/>
    <property type="project" value="UniProtKB-EC"/>
</dbReference>
<dbReference type="PROSITE" id="PS51196">
    <property type="entry name" value="SECA_MOTOR_DEAD"/>
    <property type="match status" value="1"/>
</dbReference>
<reference evidence="16" key="1">
    <citation type="journal article" date="2014" name="Nat. Genet.">
        <title>A reference genome for common bean and genome-wide analysis of dual domestications.</title>
        <authorList>
            <person name="Schmutz J."/>
            <person name="McClean P.E."/>
            <person name="Mamidi S."/>
            <person name="Wu G.A."/>
            <person name="Cannon S.B."/>
            <person name="Grimwood J."/>
            <person name="Jenkins J."/>
            <person name="Shu S."/>
            <person name="Song Q."/>
            <person name="Chavarro C."/>
            <person name="Torres-Torres M."/>
            <person name="Geffroy V."/>
            <person name="Moghaddam S.M."/>
            <person name="Gao D."/>
            <person name="Abernathy B."/>
            <person name="Barry K."/>
            <person name="Blair M."/>
            <person name="Brick M.A."/>
            <person name="Chovatia M."/>
            <person name="Gepts P."/>
            <person name="Goodstein D.M."/>
            <person name="Gonzales M."/>
            <person name="Hellsten U."/>
            <person name="Hyten D.L."/>
            <person name="Jia G."/>
            <person name="Kelly J.D."/>
            <person name="Kudrna D."/>
            <person name="Lee R."/>
            <person name="Richard M.M."/>
            <person name="Miklas P.N."/>
            <person name="Osorno J.M."/>
            <person name="Rodrigues J."/>
            <person name="Thareau V."/>
            <person name="Urrea C.A."/>
            <person name="Wang M."/>
            <person name="Yu Y."/>
            <person name="Zhang M."/>
            <person name="Wing R.A."/>
            <person name="Cregan P.B."/>
            <person name="Rokhsar D.S."/>
            <person name="Jackson S.A."/>
        </authorList>
    </citation>
    <scope>NUCLEOTIDE SEQUENCE [LARGE SCALE GENOMIC DNA]</scope>
    <source>
        <strain evidence="16">cv. G19833</strain>
    </source>
</reference>
<dbReference type="PRINTS" id="PR00906">
    <property type="entry name" value="SECA"/>
</dbReference>
<comment type="catalytic activity">
    <reaction evidence="11">
        <text>ATP + H2O + chloroplast-proteinSide 1 = ADP + phosphate + chloroplast-proteinSide 2.</text>
        <dbReference type="EC" id="7.4.2.4"/>
    </reaction>
</comment>
<evidence type="ECO:0000256" key="10">
    <source>
        <dbReference type="ARBA" id="ARBA00023136"/>
    </source>
</evidence>